<evidence type="ECO:0000313" key="2">
    <source>
        <dbReference type="EMBL" id="OWR41348.1"/>
    </source>
</evidence>
<dbReference type="Gene3D" id="2.170.270.10">
    <property type="entry name" value="SET domain"/>
    <property type="match status" value="1"/>
</dbReference>
<name>A0A212EIP8_DANPL</name>
<dbReference type="KEGG" id="dpl:KGM_215605"/>
<feature type="domain" description="SET" evidence="1">
    <location>
        <begin position="1"/>
        <end position="36"/>
    </location>
</feature>
<dbReference type="Pfam" id="PF21549">
    <property type="entry name" value="PRDM2_PR"/>
    <property type="match status" value="1"/>
</dbReference>
<proteinExistence type="predicted"/>
<reference evidence="2 3" key="1">
    <citation type="journal article" date="2011" name="Cell">
        <title>The monarch butterfly genome yields insights into long-distance migration.</title>
        <authorList>
            <person name="Zhan S."/>
            <person name="Merlin C."/>
            <person name="Boore J.L."/>
            <person name="Reppert S.M."/>
        </authorList>
    </citation>
    <scope>NUCLEOTIDE SEQUENCE [LARGE SCALE GENOMIC DNA]</scope>
    <source>
        <strain evidence="2">F-2</strain>
    </source>
</reference>
<evidence type="ECO:0000313" key="3">
    <source>
        <dbReference type="Proteomes" id="UP000007151"/>
    </source>
</evidence>
<dbReference type="GO" id="GO:0008276">
    <property type="term" value="F:protein methyltransferase activity"/>
    <property type="evidence" value="ECO:0007669"/>
    <property type="project" value="UniProtKB-ARBA"/>
</dbReference>
<dbReference type="Proteomes" id="UP000007151">
    <property type="component" value="Unassembled WGS sequence"/>
</dbReference>
<comment type="caution">
    <text evidence="2">The sequence shown here is derived from an EMBL/GenBank/DDBJ whole genome shotgun (WGS) entry which is preliminary data.</text>
</comment>
<protein>
    <recommendedName>
        <fullName evidence="1">SET domain-containing protein</fullName>
    </recommendedName>
</protein>
<evidence type="ECO:0000259" key="1">
    <source>
        <dbReference type="Pfam" id="PF21549"/>
    </source>
</evidence>
<gene>
    <name evidence="2" type="ORF">KGM_215605</name>
</gene>
<dbReference type="AlphaFoldDB" id="A0A212EIP8"/>
<accession>A0A212EIP8</accession>
<dbReference type="InterPro" id="IPR046341">
    <property type="entry name" value="SET_dom_sf"/>
</dbReference>
<organism evidence="2 3">
    <name type="scientific">Danaus plexippus plexippus</name>
    <dbReference type="NCBI Taxonomy" id="278856"/>
    <lineage>
        <taxon>Eukaryota</taxon>
        <taxon>Metazoa</taxon>
        <taxon>Ecdysozoa</taxon>
        <taxon>Arthropoda</taxon>
        <taxon>Hexapoda</taxon>
        <taxon>Insecta</taxon>
        <taxon>Pterygota</taxon>
        <taxon>Neoptera</taxon>
        <taxon>Endopterygota</taxon>
        <taxon>Lepidoptera</taxon>
        <taxon>Glossata</taxon>
        <taxon>Ditrysia</taxon>
        <taxon>Papilionoidea</taxon>
        <taxon>Nymphalidae</taxon>
        <taxon>Danainae</taxon>
        <taxon>Danaini</taxon>
        <taxon>Danaina</taxon>
        <taxon>Danaus</taxon>
        <taxon>Danaus</taxon>
    </lineage>
</organism>
<keyword evidence="3" id="KW-1185">Reference proteome</keyword>
<dbReference type="InterPro" id="IPR001214">
    <property type="entry name" value="SET_dom"/>
</dbReference>
<dbReference type="GO" id="GO:0008757">
    <property type="term" value="F:S-adenosylmethionine-dependent methyltransferase activity"/>
    <property type="evidence" value="ECO:0007669"/>
    <property type="project" value="UniProtKB-ARBA"/>
</dbReference>
<dbReference type="EMBL" id="AGBW02014605">
    <property type="protein sequence ID" value="OWR41348.1"/>
    <property type="molecule type" value="Genomic_DNA"/>
</dbReference>
<sequence>MRYVNCSRHWSEQNLIAYQYRGKLYYRCYSIISNLTDIHTRSRARSYKLQTHTRSHANTRRHAAHAHTHVVRINGI</sequence>
<dbReference type="InParanoid" id="A0A212EIP8"/>
<dbReference type="GO" id="GO:0008170">
    <property type="term" value="F:N-methyltransferase activity"/>
    <property type="evidence" value="ECO:0007669"/>
    <property type="project" value="UniProtKB-ARBA"/>
</dbReference>